<accession>A2Q2U8</accession>
<reference evidence="1" key="2">
    <citation type="submission" date="2007-03" db="EMBL/GenBank/DDBJ databases">
        <authorList>
            <consortium name="The International Medicago Genome Annotation Group"/>
        </authorList>
    </citation>
    <scope>NUCLEOTIDE SEQUENCE</scope>
</reference>
<name>A2Q2U8_MEDTR</name>
<dbReference type="EMBL" id="AC152184">
    <property type="protein sequence ID" value="ABN09796.1"/>
    <property type="molecule type" value="Genomic_DNA"/>
</dbReference>
<evidence type="ECO:0000313" key="1">
    <source>
        <dbReference type="EMBL" id="ABN09796.1"/>
    </source>
</evidence>
<proteinExistence type="predicted"/>
<reference evidence="1" key="1">
    <citation type="submission" date="2004-10" db="EMBL/GenBank/DDBJ databases">
        <authorList>
            <person name="Town C.D."/>
        </authorList>
    </citation>
    <scope>NUCLEOTIDE SEQUENCE</scope>
</reference>
<sequence length="99" mass="11464">MHAPPRSTSFPACEPHMPSRNQRVCDLIIEEEHGVESLSVICRISALEINSIEQNPKYADNPLYMAMEQIVAQAMSATQYQSLRRKRRNVRQYYSSQHE</sequence>
<protein>
    <submittedName>
        <fullName evidence="1">Uncharacterized protein</fullName>
    </submittedName>
</protein>
<dbReference type="AlphaFoldDB" id="A2Q2U8"/>
<gene>
    <name evidence="1" type="ORF">MtrDRAFT_AC152184g34v2</name>
</gene>
<organism evidence="1">
    <name type="scientific">Medicago truncatula</name>
    <name type="common">Barrel medic</name>
    <name type="synonym">Medicago tribuloides</name>
    <dbReference type="NCBI Taxonomy" id="3880"/>
    <lineage>
        <taxon>Eukaryota</taxon>
        <taxon>Viridiplantae</taxon>
        <taxon>Streptophyta</taxon>
        <taxon>Embryophyta</taxon>
        <taxon>Tracheophyta</taxon>
        <taxon>Spermatophyta</taxon>
        <taxon>Magnoliopsida</taxon>
        <taxon>eudicotyledons</taxon>
        <taxon>Gunneridae</taxon>
        <taxon>Pentapetalae</taxon>
        <taxon>rosids</taxon>
        <taxon>fabids</taxon>
        <taxon>Fabales</taxon>
        <taxon>Fabaceae</taxon>
        <taxon>Papilionoideae</taxon>
        <taxon>50 kb inversion clade</taxon>
        <taxon>NPAAA clade</taxon>
        <taxon>Hologalegina</taxon>
        <taxon>IRL clade</taxon>
        <taxon>Trifolieae</taxon>
        <taxon>Medicago</taxon>
    </lineage>
</organism>